<dbReference type="GO" id="GO:0005634">
    <property type="term" value="C:nucleus"/>
    <property type="evidence" value="ECO:0007669"/>
    <property type="project" value="TreeGrafter"/>
</dbReference>
<evidence type="ECO:0000256" key="3">
    <source>
        <dbReference type="ARBA" id="ARBA00011441"/>
    </source>
</evidence>
<dbReference type="EMBL" id="GADI01004664">
    <property type="protein sequence ID" value="JAA69144.1"/>
    <property type="molecule type" value="mRNA"/>
</dbReference>
<dbReference type="PROSITE" id="PS50250">
    <property type="entry name" value="PCI"/>
    <property type="match status" value="1"/>
</dbReference>
<dbReference type="PANTHER" id="PTHR10539">
    <property type="entry name" value="26S PROTEASOME NON-ATPASE REGULATORY SUBUNIT 13"/>
    <property type="match status" value="1"/>
</dbReference>
<dbReference type="GO" id="GO:0006511">
    <property type="term" value="P:ubiquitin-dependent protein catabolic process"/>
    <property type="evidence" value="ECO:0007669"/>
    <property type="project" value="TreeGrafter"/>
</dbReference>
<dbReference type="Pfam" id="PF22037">
    <property type="entry name" value="PSD13_N"/>
    <property type="match status" value="1"/>
</dbReference>
<accession>A0A0K8RFA5</accession>
<sequence length="379" mass="43376">MTRDVGAYLTAQQAASTPELSKEWAEFEELYNKRLWHQLTLKLLKFVRSPLMQEGDALLKLYENFIAEFENKMNPLSFVEIVIQIAHQIKDVNERLEFITKTKEKVKGNTEAVVLCNVTYGQHKLAAQDLDSVKKVLEETEALTESLEGVTEVHGRYYQLCSDYHQVMGNHKGYYQDALRFLGCTPLDKIPREEQASRAFALCLAALLGEGVYNFGELLAHPILECLQNSEQQWVVELLYAFNSGSLARYELLRSSWAQQPDLAARELSLRQKMCLLCLMEMTFRRPGNHRVLTFKDIAEETQLPLNEVELLVMKALSLGLVKGTIDQVDSKVHMNWVQPRVLSKEQIGCMKKRLDAWNADVASMEKLLETKAQEIISM</sequence>
<evidence type="ECO:0000256" key="6">
    <source>
        <dbReference type="ARBA" id="ARBA00029749"/>
    </source>
</evidence>
<evidence type="ECO:0000259" key="9">
    <source>
        <dbReference type="PROSITE" id="PS50250"/>
    </source>
</evidence>
<dbReference type="SUPFAM" id="SSF46785">
    <property type="entry name" value="Winged helix' DNA-binding domain"/>
    <property type="match status" value="1"/>
</dbReference>
<dbReference type="SMART" id="SM00088">
    <property type="entry name" value="PINT"/>
    <property type="match status" value="1"/>
</dbReference>
<comment type="function">
    <text evidence="1">Component of the 26S proteasome, a multiprotein complex involved in the ATP-dependent degradation of ubiquitinated proteins. This complex plays a key role in the maintenance of protein homeostasis by removing misfolded or damaged proteins, which could impair cellular functions, and by removing proteins whose functions are no longer required. Therefore, the proteasome participates in numerous cellular processes, including cell cycle progression, apoptosis, or DNA damage repair.</text>
</comment>
<dbReference type="InterPro" id="IPR035298">
    <property type="entry name" value="PSMD13"/>
</dbReference>
<keyword evidence="5 10" id="KW-0647">Proteasome</keyword>
<dbReference type="GO" id="GO:0005829">
    <property type="term" value="C:cytosol"/>
    <property type="evidence" value="ECO:0007669"/>
    <property type="project" value="TreeGrafter"/>
</dbReference>
<evidence type="ECO:0000256" key="7">
    <source>
        <dbReference type="ARBA" id="ARBA00031303"/>
    </source>
</evidence>
<dbReference type="AlphaFoldDB" id="A0A0K8RFA5"/>
<evidence type="ECO:0000313" key="10">
    <source>
        <dbReference type="EMBL" id="JAA69144.1"/>
    </source>
</evidence>
<reference evidence="10" key="1">
    <citation type="submission" date="2012-12" db="EMBL/GenBank/DDBJ databases">
        <title>Identification and characterization of a phenylalanine ammonia-lyase gene family in Isatis indigotica Fort.</title>
        <authorList>
            <person name="Liu Q."/>
            <person name="Chen J."/>
            <person name="Zhou X."/>
            <person name="Di P."/>
            <person name="Xiao Y."/>
            <person name="Xuan H."/>
            <person name="Zhang L."/>
            <person name="Chen W."/>
        </authorList>
    </citation>
    <scope>NUCLEOTIDE SEQUENCE</scope>
    <source>
        <tissue evidence="10">Salivary gland</tissue>
    </source>
</reference>
<dbReference type="GO" id="GO:0008541">
    <property type="term" value="C:proteasome regulatory particle, lid subcomplex"/>
    <property type="evidence" value="ECO:0007669"/>
    <property type="project" value="TreeGrafter"/>
</dbReference>
<evidence type="ECO:0000256" key="4">
    <source>
        <dbReference type="ARBA" id="ARBA00015732"/>
    </source>
</evidence>
<evidence type="ECO:0000256" key="2">
    <source>
        <dbReference type="ARBA" id="ARBA00006207"/>
    </source>
</evidence>
<name>A0A0K8RFA5_IXORI</name>
<feature type="domain" description="PCI" evidence="9">
    <location>
        <begin position="173"/>
        <end position="340"/>
    </location>
</feature>
<dbReference type="Pfam" id="PF01399">
    <property type="entry name" value="PCI"/>
    <property type="match status" value="1"/>
</dbReference>
<dbReference type="InterPro" id="IPR054179">
    <property type="entry name" value="PSD13_N"/>
</dbReference>
<proteinExistence type="evidence at transcript level"/>
<protein>
    <recommendedName>
        <fullName evidence="4">26S proteasome non-ATPase regulatory subunit 13</fullName>
    </recommendedName>
    <alternativeName>
        <fullName evidence="6">26S proteasome regulatory subunit RPN9</fullName>
    </alternativeName>
    <alternativeName>
        <fullName evidence="8">26S proteasome regulatory subunit S11</fullName>
    </alternativeName>
    <alternativeName>
        <fullName evidence="7">26S proteasome regulatory subunit p40.5</fullName>
    </alternativeName>
</protein>
<dbReference type="InterPro" id="IPR000717">
    <property type="entry name" value="PCI_dom"/>
</dbReference>
<evidence type="ECO:0000256" key="1">
    <source>
        <dbReference type="ARBA" id="ARBA00002362"/>
    </source>
</evidence>
<evidence type="ECO:0000256" key="8">
    <source>
        <dbReference type="ARBA" id="ARBA00032323"/>
    </source>
</evidence>
<dbReference type="InterPro" id="IPR036390">
    <property type="entry name" value="WH_DNA-bd_sf"/>
</dbReference>
<evidence type="ECO:0000256" key="5">
    <source>
        <dbReference type="ARBA" id="ARBA00022942"/>
    </source>
</evidence>
<dbReference type="PANTHER" id="PTHR10539:SF0">
    <property type="entry name" value="26S PROTEASOME NON-ATPASE REGULATORY SUBUNIT 13"/>
    <property type="match status" value="1"/>
</dbReference>
<comment type="similarity">
    <text evidence="2">Belongs to the proteasome subunit S11 family.</text>
</comment>
<organism evidence="10">
    <name type="scientific">Ixodes ricinus</name>
    <name type="common">Common tick</name>
    <name type="synonym">Acarus ricinus</name>
    <dbReference type="NCBI Taxonomy" id="34613"/>
    <lineage>
        <taxon>Eukaryota</taxon>
        <taxon>Metazoa</taxon>
        <taxon>Ecdysozoa</taxon>
        <taxon>Arthropoda</taxon>
        <taxon>Chelicerata</taxon>
        <taxon>Arachnida</taxon>
        <taxon>Acari</taxon>
        <taxon>Parasitiformes</taxon>
        <taxon>Ixodida</taxon>
        <taxon>Ixodoidea</taxon>
        <taxon>Ixodidae</taxon>
        <taxon>Ixodinae</taxon>
        <taxon>Ixodes</taxon>
    </lineage>
</organism>
<comment type="subunit">
    <text evidence="3">Component of the 19S proteasome regulatory particle complex. The 26S proteasome consists of a 20S core particle (CP) and two 19S regulatory subunits (RP). The regulatory particle is made of a lid composed of 9 subunits including PSMD13, a base containing 6 ATPases and few additional components.</text>
</comment>
<dbReference type="GO" id="GO:0005198">
    <property type="term" value="F:structural molecule activity"/>
    <property type="evidence" value="ECO:0007669"/>
    <property type="project" value="TreeGrafter"/>
</dbReference>